<evidence type="ECO:0000256" key="1">
    <source>
        <dbReference type="SAM" id="MobiDB-lite"/>
    </source>
</evidence>
<feature type="region of interest" description="Disordered" evidence="1">
    <location>
        <begin position="413"/>
        <end position="433"/>
    </location>
</feature>
<evidence type="ECO:0000259" key="2">
    <source>
        <dbReference type="Pfam" id="PF01526"/>
    </source>
</evidence>
<feature type="compositionally biased region" description="Acidic residues" evidence="1">
    <location>
        <begin position="420"/>
        <end position="429"/>
    </location>
</feature>
<dbReference type="InterPro" id="IPR002513">
    <property type="entry name" value="Tn3_Tnp_DDE_dom"/>
</dbReference>
<organism evidence="3 4">
    <name type="scientific">Actinomadura alba</name>
    <dbReference type="NCBI Taxonomy" id="406431"/>
    <lineage>
        <taxon>Bacteria</taxon>
        <taxon>Bacillati</taxon>
        <taxon>Actinomycetota</taxon>
        <taxon>Actinomycetes</taxon>
        <taxon>Streptosporangiales</taxon>
        <taxon>Thermomonosporaceae</taxon>
        <taxon>Actinomadura</taxon>
    </lineage>
</organism>
<name>A0ABR7M079_9ACTN</name>
<evidence type="ECO:0000313" key="4">
    <source>
        <dbReference type="Proteomes" id="UP000805614"/>
    </source>
</evidence>
<proteinExistence type="predicted"/>
<evidence type="ECO:0000313" key="3">
    <source>
        <dbReference type="EMBL" id="MBC6470436.1"/>
    </source>
</evidence>
<dbReference type="Proteomes" id="UP000805614">
    <property type="component" value="Unassembled WGS sequence"/>
</dbReference>
<reference evidence="3 4" key="1">
    <citation type="submission" date="2020-06" db="EMBL/GenBank/DDBJ databases">
        <title>Actinomadura xiongansis sp. nov., isolated from soil of Baiyangdian.</title>
        <authorList>
            <person name="Zhang X."/>
        </authorList>
    </citation>
    <scope>NUCLEOTIDE SEQUENCE [LARGE SCALE GENOMIC DNA]</scope>
    <source>
        <strain evidence="3 4">HBUM206468</strain>
    </source>
</reference>
<keyword evidence="4" id="KW-1185">Reference proteome</keyword>
<sequence>MLPRVDLPEVILEVMSWEPSLAEAFTAVSGGRSRLEDLPISIAACLAAHSMNVGYRPIAKNGVPALERSRLSHVFQNYFRPETLAPANVPLVARQAGLGLAQAWGGGMVAAVDGMRFIVPVPAAFARPNRKFFGSKRGMTWLNAINDRGIGRGAKVVSGTVRDSLHMVDVIFGLDGGELPEIVVTDTGSYSDVVFGLLELLGISYRPALADLPDQKGWRINADAGYGALNTFARGKIDLRKVRRNWEDILRVVASIYTGTVRAYDVVTMLQRDGHPTALGEAIAAYGRIFKSLHILAYIDVDETYRRDIKHIRNLQEGRHSLARKICHGKKGELYHRYQRGLENQLGVLGLVLNCGVLWNTVYLDAAVQQLRAQGYPLREEDMARLSPFVSKHLGVHGAYSFALPDLPPGAIRELRDPNAADDDEDEDDKTYRGVPSGQLLKTVLTGTARRCRLPRA</sequence>
<gene>
    <name evidence="3" type="ORF">HKK74_33845</name>
</gene>
<protein>
    <submittedName>
        <fullName evidence="3">Transposase</fullName>
    </submittedName>
</protein>
<dbReference type="Pfam" id="PF01526">
    <property type="entry name" value="DDE_Tnp_Tn3"/>
    <property type="match status" value="1"/>
</dbReference>
<feature type="domain" description="Tn3 transposase DDE" evidence="2">
    <location>
        <begin position="9"/>
        <end position="400"/>
    </location>
</feature>
<comment type="caution">
    <text evidence="3">The sequence shown here is derived from an EMBL/GenBank/DDBJ whole genome shotgun (WGS) entry which is preliminary data.</text>
</comment>
<accession>A0ABR7M079</accession>
<dbReference type="EMBL" id="JABVEC010000041">
    <property type="protein sequence ID" value="MBC6470436.1"/>
    <property type="molecule type" value="Genomic_DNA"/>
</dbReference>